<dbReference type="InterPro" id="IPR036855">
    <property type="entry name" value="Znf_CCCH_sf"/>
</dbReference>
<dbReference type="VEuPathDB" id="FungiDB:B1J91_M07359g"/>
<dbReference type="InterPro" id="IPR045072">
    <property type="entry name" value="MKRN-like"/>
</dbReference>
<dbReference type="EMBL" id="LLZZ01000117">
    <property type="protein sequence ID" value="KTB04173.1"/>
    <property type="molecule type" value="Genomic_DNA"/>
</dbReference>
<dbReference type="InterPro" id="IPR000571">
    <property type="entry name" value="Znf_CCCH"/>
</dbReference>
<dbReference type="VEuPathDB" id="FungiDB:GWK60_M07337"/>
<feature type="domain" description="C3H1-type" evidence="6">
    <location>
        <begin position="46"/>
        <end position="73"/>
    </location>
</feature>
<evidence type="ECO:0000256" key="1">
    <source>
        <dbReference type="ARBA" id="ARBA00022723"/>
    </source>
</evidence>
<dbReference type="InterPro" id="IPR041367">
    <property type="entry name" value="Znf-CCCH_4"/>
</dbReference>
<keyword evidence="3 5" id="KW-0863">Zinc-finger</keyword>
<comment type="caution">
    <text evidence="7">The sequence shown here is derived from an EMBL/GenBank/DDBJ whole genome shotgun (WGS) entry which is preliminary data.</text>
</comment>
<dbReference type="Pfam" id="PF00642">
    <property type="entry name" value="zf-CCCH"/>
    <property type="match status" value="1"/>
</dbReference>
<evidence type="ECO:0000256" key="3">
    <source>
        <dbReference type="ARBA" id="ARBA00022771"/>
    </source>
</evidence>
<feature type="zinc finger region" description="C3H1-type" evidence="5">
    <location>
        <begin position="77"/>
        <end position="104"/>
    </location>
</feature>
<keyword evidence="4 5" id="KW-0862">Zinc</keyword>
<evidence type="ECO:0000256" key="4">
    <source>
        <dbReference type="ARBA" id="ARBA00022833"/>
    </source>
</evidence>
<evidence type="ECO:0000259" key="6">
    <source>
        <dbReference type="PROSITE" id="PS50103"/>
    </source>
</evidence>
<sequence length="109" mass="12505">MTNVDLSKFSAKQQQLILQCLAITNQVNQSKNIGSGSQNKYSRRKDCSHIPCKFYMVGSCQAGQSCPFSHQTQTIERAYSTPCKYYQKGYCKFGDRCINLHIHEDRNEK</sequence>
<dbReference type="GO" id="GO:0008270">
    <property type="term" value="F:zinc ion binding"/>
    <property type="evidence" value="ECO:0007669"/>
    <property type="project" value="UniProtKB-KW"/>
</dbReference>
<dbReference type="PROSITE" id="PS50103">
    <property type="entry name" value="ZF_C3H1"/>
    <property type="match status" value="2"/>
</dbReference>
<evidence type="ECO:0000256" key="5">
    <source>
        <dbReference type="PROSITE-ProRule" id="PRU00723"/>
    </source>
</evidence>
<name>A0A0W0DPX7_CANGB</name>
<dbReference type="Proteomes" id="UP000054886">
    <property type="component" value="Unassembled WGS sequence"/>
</dbReference>
<gene>
    <name evidence="7" type="ORF">AO440_004171</name>
</gene>
<keyword evidence="2" id="KW-0677">Repeat</keyword>
<organism evidence="7 8">
    <name type="scientific">Candida glabrata</name>
    <name type="common">Yeast</name>
    <name type="synonym">Torulopsis glabrata</name>
    <dbReference type="NCBI Taxonomy" id="5478"/>
    <lineage>
        <taxon>Eukaryota</taxon>
        <taxon>Fungi</taxon>
        <taxon>Dikarya</taxon>
        <taxon>Ascomycota</taxon>
        <taxon>Saccharomycotina</taxon>
        <taxon>Saccharomycetes</taxon>
        <taxon>Saccharomycetales</taxon>
        <taxon>Saccharomycetaceae</taxon>
        <taxon>Nakaseomyces</taxon>
    </lineage>
</organism>
<dbReference type="PANTHER" id="PTHR11224:SF10">
    <property type="entry name" value="IP09428P-RELATED"/>
    <property type="match status" value="1"/>
</dbReference>
<dbReference type="GO" id="GO:0061630">
    <property type="term" value="F:ubiquitin protein ligase activity"/>
    <property type="evidence" value="ECO:0007669"/>
    <property type="project" value="InterPro"/>
</dbReference>
<keyword evidence="1 5" id="KW-0479">Metal-binding</keyword>
<protein>
    <submittedName>
        <fullName evidence="7">Zinc finger protein LEE1</fullName>
    </submittedName>
</protein>
<dbReference type="SMART" id="SM00356">
    <property type="entry name" value="ZnF_C3H1"/>
    <property type="match status" value="2"/>
</dbReference>
<dbReference type="SUPFAM" id="SSF90229">
    <property type="entry name" value="CCCH zinc finger"/>
    <property type="match status" value="2"/>
</dbReference>
<dbReference type="GO" id="GO:0000209">
    <property type="term" value="P:protein polyubiquitination"/>
    <property type="evidence" value="ECO:0007669"/>
    <property type="project" value="InterPro"/>
</dbReference>
<dbReference type="PANTHER" id="PTHR11224">
    <property type="entry name" value="MAKORIN-RELATED"/>
    <property type="match status" value="1"/>
</dbReference>
<proteinExistence type="predicted"/>
<feature type="zinc finger region" description="C3H1-type" evidence="5">
    <location>
        <begin position="46"/>
        <end position="73"/>
    </location>
</feature>
<dbReference type="Gene3D" id="4.10.1000.10">
    <property type="entry name" value="Zinc finger, CCCH-type"/>
    <property type="match status" value="1"/>
</dbReference>
<reference evidence="7 8" key="1">
    <citation type="submission" date="2015-10" db="EMBL/GenBank/DDBJ databases">
        <title>Draft genomes sequences of Candida glabrata isolates 1A, 1B, 2A, 2B, 3A and 3B.</title>
        <authorList>
            <person name="Haavelsrud O.E."/>
            <person name="Gaustad P."/>
        </authorList>
    </citation>
    <scope>NUCLEOTIDE SEQUENCE [LARGE SCALE GENOMIC DNA]</scope>
    <source>
        <strain evidence="7">910700640</strain>
    </source>
</reference>
<dbReference type="Pfam" id="PF18044">
    <property type="entry name" value="zf-CCCH_4"/>
    <property type="match status" value="1"/>
</dbReference>
<evidence type="ECO:0000313" key="8">
    <source>
        <dbReference type="Proteomes" id="UP000054886"/>
    </source>
</evidence>
<dbReference type="OrthoDB" id="411372at2759"/>
<dbReference type="VEuPathDB" id="FungiDB:CAGL0M07359g"/>
<accession>A0A0W0DPX7</accession>
<dbReference type="VEuPathDB" id="FungiDB:GVI51_M07337"/>
<feature type="domain" description="C3H1-type" evidence="6">
    <location>
        <begin position="77"/>
        <end position="104"/>
    </location>
</feature>
<evidence type="ECO:0000256" key="2">
    <source>
        <dbReference type="ARBA" id="ARBA00022737"/>
    </source>
</evidence>
<evidence type="ECO:0000313" key="7">
    <source>
        <dbReference type="EMBL" id="KTB04173.1"/>
    </source>
</evidence>
<dbReference type="AlphaFoldDB" id="A0A0W0DPX7"/>